<keyword evidence="5" id="KW-0963">Cytoplasm</keyword>
<keyword evidence="8" id="KW-0949">S-adenosyl-L-methionine</keyword>
<name>A0A401Z5Q7_9ACTN</name>
<dbReference type="EC" id="2.1.1.77" evidence="3"/>
<dbReference type="CDD" id="cd02440">
    <property type="entry name" value="AdoMet_MTases"/>
    <property type="match status" value="1"/>
</dbReference>
<dbReference type="AlphaFoldDB" id="A0A401Z5Q7"/>
<comment type="similarity">
    <text evidence="2">Belongs to the methyltransferase superfamily. L-isoaspartyl/D-aspartyl protein methyltransferase family.</text>
</comment>
<dbReference type="SUPFAM" id="SSF53335">
    <property type="entry name" value="S-adenosyl-L-methionine-dependent methyltransferases"/>
    <property type="match status" value="1"/>
</dbReference>
<evidence type="ECO:0000256" key="10">
    <source>
        <dbReference type="ARBA" id="ARBA00031323"/>
    </source>
</evidence>
<dbReference type="GO" id="GO:0004719">
    <property type="term" value="F:protein-L-isoaspartate (D-aspartate) O-methyltransferase activity"/>
    <property type="evidence" value="ECO:0007669"/>
    <property type="project" value="UniProtKB-EC"/>
</dbReference>
<organism evidence="12 13">
    <name type="scientific">Embleya hyalina</name>
    <dbReference type="NCBI Taxonomy" id="516124"/>
    <lineage>
        <taxon>Bacteria</taxon>
        <taxon>Bacillati</taxon>
        <taxon>Actinomycetota</taxon>
        <taxon>Actinomycetes</taxon>
        <taxon>Kitasatosporales</taxon>
        <taxon>Streptomycetaceae</taxon>
        <taxon>Embleya</taxon>
    </lineage>
</organism>
<dbReference type="RefSeq" id="WP_126643695.1">
    <property type="nucleotide sequence ID" value="NZ_BIFH01000059.1"/>
</dbReference>
<comment type="caution">
    <text evidence="12">The sequence shown here is derived from an EMBL/GenBank/DDBJ whole genome shotgun (WGS) entry which is preliminary data.</text>
</comment>
<comment type="subcellular location">
    <subcellularLocation>
        <location evidence="1">Cytoplasm</location>
    </subcellularLocation>
</comment>
<evidence type="ECO:0000256" key="5">
    <source>
        <dbReference type="ARBA" id="ARBA00022490"/>
    </source>
</evidence>
<keyword evidence="7 12" id="KW-0808">Transferase</keyword>
<evidence type="ECO:0000313" key="12">
    <source>
        <dbReference type="EMBL" id="GCE02183.1"/>
    </source>
</evidence>
<dbReference type="Pfam" id="PF01135">
    <property type="entry name" value="PCMT"/>
    <property type="match status" value="1"/>
</dbReference>
<accession>A0A401Z5Q7</accession>
<dbReference type="Gene3D" id="3.40.50.150">
    <property type="entry name" value="Vaccinia Virus protein VP39"/>
    <property type="match status" value="1"/>
</dbReference>
<evidence type="ECO:0000256" key="6">
    <source>
        <dbReference type="ARBA" id="ARBA00022603"/>
    </source>
</evidence>
<evidence type="ECO:0000256" key="8">
    <source>
        <dbReference type="ARBA" id="ARBA00022691"/>
    </source>
</evidence>
<dbReference type="InterPro" id="IPR029063">
    <property type="entry name" value="SAM-dependent_MTases_sf"/>
</dbReference>
<protein>
    <recommendedName>
        <fullName evidence="4">Protein-L-isoaspartate O-methyltransferase</fullName>
        <ecNumber evidence="3">2.1.1.77</ecNumber>
    </recommendedName>
    <alternativeName>
        <fullName evidence="11">L-isoaspartyl protein carboxyl methyltransferase</fullName>
    </alternativeName>
    <alternativeName>
        <fullName evidence="9">Protein L-isoaspartyl methyltransferase</fullName>
    </alternativeName>
    <alternativeName>
        <fullName evidence="10">Protein-beta-aspartate methyltransferase</fullName>
    </alternativeName>
</protein>
<gene>
    <name evidence="12" type="primary">pcm_11</name>
    <name evidence="12" type="ORF">EHYA_09960</name>
</gene>
<sequence length="373" mass="40141">MDVVEARSRLAVEMDRRGQWPQRAPWIRLAVESTPRDEFAPDRLWRWDGDGYVPVDRGVDEDAWVALVYAGPDDAAVTQVVDGVPTSSLSCQAVVVDMLDSLLLEPGHRVLELGTGTGWNAALAARRAGPGNVVSVEVDPGLAEGARKALAASGLDLCVEVGDGAAGRPSERLWDRVISTYAVERVPWAWIAQARPGGRVVTPWGRLGHLALTVADDGGSASGWVQGLATFMPARGTPAERGFADVRGDAEVGEEREVVRDLAPLCDDAHLLFALRVALPELRVRAARDADGVNAWIHDGDASWAVYSASADGMTTLYQGGPRRLGDEVETAWDRWIAAGAPGLYDHGMTVTPDTQFVWAYDSDTGPRWPTTT</sequence>
<dbReference type="PANTHER" id="PTHR11579">
    <property type="entry name" value="PROTEIN-L-ISOASPARTATE O-METHYLTRANSFERASE"/>
    <property type="match status" value="1"/>
</dbReference>
<keyword evidence="13" id="KW-1185">Reference proteome</keyword>
<dbReference type="EMBL" id="BIFH01000059">
    <property type="protein sequence ID" value="GCE02183.1"/>
    <property type="molecule type" value="Genomic_DNA"/>
</dbReference>
<dbReference type="PANTHER" id="PTHR11579:SF0">
    <property type="entry name" value="PROTEIN-L-ISOASPARTATE(D-ASPARTATE) O-METHYLTRANSFERASE"/>
    <property type="match status" value="1"/>
</dbReference>
<evidence type="ECO:0000256" key="1">
    <source>
        <dbReference type="ARBA" id="ARBA00004496"/>
    </source>
</evidence>
<evidence type="ECO:0000256" key="7">
    <source>
        <dbReference type="ARBA" id="ARBA00022679"/>
    </source>
</evidence>
<dbReference type="GO" id="GO:0005737">
    <property type="term" value="C:cytoplasm"/>
    <property type="evidence" value="ECO:0007669"/>
    <property type="project" value="UniProtKB-SubCell"/>
</dbReference>
<dbReference type="InterPro" id="IPR000682">
    <property type="entry name" value="PCMT"/>
</dbReference>
<dbReference type="GO" id="GO:0032259">
    <property type="term" value="P:methylation"/>
    <property type="evidence" value="ECO:0007669"/>
    <property type="project" value="UniProtKB-KW"/>
</dbReference>
<reference evidence="12 13" key="1">
    <citation type="submission" date="2018-12" db="EMBL/GenBank/DDBJ databases">
        <title>Draft genome sequence of Embleya hyalina NBRC 13850T.</title>
        <authorList>
            <person name="Komaki H."/>
            <person name="Hosoyama A."/>
            <person name="Kimura A."/>
            <person name="Ichikawa N."/>
            <person name="Tamura T."/>
        </authorList>
    </citation>
    <scope>NUCLEOTIDE SEQUENCE [LARGE SCALE GENOMIC DNA]</scope>
    <source>
        <strain evidence="12 13">NBRC 13850</strain>
    </source>
</reference>
<evidence type="ECO:0000256" key="9">
    <source>
        <dbReference type="ARBA" id="ARBA00030757"/>
    </source>
</evidence>
<dbReference type="Proteomes" id="UP000286931">
    <property type="component" value="Unassembled WGS sequence"/>
</dbReference>
<evidence type="ECO:0000256" key="3">
    <source>
        <dbReference type="ARBA" id="ARBA00011890"/>
    </source>
</evidence>
<evidence type="ECO:0000256" key="4">
    <source>
        <dbReference type="ARBA" id="ARBA00013346"/>
    </source>
</evidence>
<evidence type="ECO:0000256" key="11">
    <source>
        <dbReference type="ARBA" id="ARBA00031350"/>
    </source>
</evidence>
<dbReference type="OrthoDB" id="5143400at2"/>
<evidence type="ECO:0000256" key="2">
    <source>
        <dbReference type="ARBA" id="ARBA00005369"/>
    </source>
</evidence>
<proteinExistence type="inferred from homology"/>
<keyword evidence="6 12" id="KW-0489">Methyltransferase</keyword>
<evidence type="ECO:0000313" key="13">
    <source>
        <dbReference type="Proteomes" id="UP000286931"/>
    </source>
</evidence>